<feature type="chain" id="PRO_5042937039" evidence="2">
    <location>
        <begin position="22"/>
        <end position="84"/>
    </location>
</feature>
<keyword evidence="2" id="KW-0732">Signal</keyword>
<sequence length="84" mass="9000">MLKPQLLVFCLLLSFILLTSAVPSSRSLDSHYDGGISEPDSAADAQMNGILEDGPVEGRMEDALYDYPNPSPNPGHDPHLPPPA</sequence>
<keyword evidence="4" id="KW-1185">Reference proteome</keyword>
<dbReference type="Proteomes" id="UP001345219">
    <property type="component" value="Chromosome 24"/>
</dbReference>
<gene>
    <name evidence="3" type="ORF">SAY87_030647</name>
</gene>
<name>A0AAN7KNT0_9MYRT</name>
<dbReference type="EMBL" id="JAXIOK010000005">
    <property type="protein sequence ID" value="KAK4770115.1"/>
    <property type="molecule type" value="Genomic_DNA"/>
</dbReference>
<protein>
    <submittedName>
        <fullName evidence="3">Uncharacterized protein</fullName>
    </submittedName>
</protein>
<evidence type="ECO:0000256" key="1">
    <source>
        <dbReference type="SAM" id="MobiDB-lite"/>
    </source>
</evidence>
<reference evidence="3 4" key="1">
    <citation type="journal article" date="2023" name="Hortic Res">
        <title>Pangenome of water caltrop reveals structural variations and asymmetric subgenome divergence after allopolyploidization.</title>
        <authorList>
            <person name="Zhang X."/>
            <person name="Chen Y."/>
            <person name="Wang L."/>
            <person name="Yuan Y."/>
            <person name="Fang M."/>
            <person name="Shi L."/>
            <person name="Lu R."/>
            <person name="Comes H.P."/>
            <person name="Ma Y."/>
            <person name="Chen Y."/>
            <person name="Huang G."/>
            <person name="Zhou Y."/>
            <person name="Zheng Z."/>
            <person name="Qiu Y."/>
        </authorList>
    </citation>
    <scope>NUCLEOTIDE SEQUENCE [LARGE SCALE GENOMIC DNA]</scope>
    <source>
        <tissue evidence="3">Roots</tissue>
    </source>
</reference>
<evidence type="ECO:0000313" key="3">
    <source>
        <dbReference type="EMBL" id="KAK4770115.1"/>
    </source>
</evidence>
<feature type="region of interest" description="Disordered" evidence="1">
    <location>
        <begin position="25"/>
        <end position="84"/>
    </location>
</feature>
<evidence type="ECO:0000313" key="4">
    <source>
        <dbReference type="Proteomes" id="UP001345219"/>
    </source>
</evidence>
<comment type="caution">
    <text evidence="3">The sequence shown here is derived from an EMBL/GenBank/DDBJ whole genome shotgun (WGS) entry which is preliminary data.</text>
</comment>
<evidence type="ECO:0000256" key="2">
    <source>
        <dbReference type="SAM" id="SignalP"/>
    </source>
</evidence>
<dbReference type="AlphaFoldDB" id="A0AAN7KNT0"/>
<organism evidence="3 4">
    <name type="scientific">Trapa incisa</name>
    <dbReference type="NCBI Taxonomy" id="236973"/>
    <lineage>
        <taxon>Eukaryota</taxon>
        <taxon>Viridiplantae</taxon>
        <taxon>Streptophyta</taxon>
        <taxon>Embryophyta</taxon>
        <taxon>Tracheophyta</taxon>
        <taxon>Spermatophyta</taxon>
        <taxon>Magnoliopsida</taxon>
        <taxon>eudicotyledons</taxon>
        <taxon>Gunneridae</taxon>
        <taxon>Pentapetalae</taxon>
        <taxon>rosids</taxon>
        <taxon>malvids</taxon>
        <taxon>Myrtales</taxon>
        <taxon>Lythraceae</taxon>
        <taxon>Trapa</taxon>
    </lineage>
</organism>
<feature type="signal peptide" evidence="2">
    <location>
        <begin position="1"/>
        <end position="21"/>
    </location>
</feature>
<proteinExistence type="predicted"/>
<feature type="compositionally biased region" description="Pro residues" evidence="1">
    <location>
        <begin position="69"/>
        <end position="84"/>
    </location>
</feature>
<accession>A0AAN7KNT0</accession>